<dbReference type="Gene3D" id="4.10.240.10">
    <property type="entry name" value="Zn(2)-C6 fungal-type DNA-binding domain"/>
    <property type="match status" value="1"/>
</dbReference>
<dbReference type="InterPro" id="IPR007219">
    <property type="entry name" value="XnlR_reg_dom"/>
</dbReference>
<feature type="domain" description="Zn(2)-C6 fungal-type" evidence="7">
    <location>
        <begin position="7"/>
        <end position="36"/>
    </location>
</feature>
<dbReference type="KEGG" id="wic:J056_000781"/>
<evidence type="ECO:0000256" key="5">
    <source>
        <dbReference type="ARBA" id="ARBA00023242"/>
    </source>
</evidence>
<dbReference type="PROSITE" id="PS50048">
    <property type="entry name" value="ZN2_CY6_FUNGAL_2"/>
    <property type="match status" value="1"/>
</dbReference>
<dbReference type="PANTHER" id="PTHR47338">
    <property type="entry name" value="ZN(II)2CYS6 TRANSCRIPTION FACTOR (EUROFUNG)-RELATED"/>
    <property type="match status" value="1"/>
</dbReference>
<evidence type="ECO:0000256" key="1">
    <source>
        <dbReference type="ARBA" id="ARBA00004123"/>
    </source>
</evidence>
<dbReference type="PANTHER" id="PTHR47338:SF20">
    <property type="entry name" value="ZN(II)2CYS6 TRANSCRIPTION FACTOR (EUROFUNG)"/>
    <property type="match status" value="1"/>
</dbReference>
<evidence type="ECO:0000256" key="6">
    <source>
        <dbReference type="SAM" id="MobiDB-lite"/>
    </source>
</evidence>
<dbReference type="AlphaFoldDB" id="R9AEI2"/>
<dbReference type="GO" id="GO:0003677">
    <property type="term" value="F:DNA binding"/>
    <property type="evidence" value="ECO:0007669"/>
    <property type="project" value="InterPro"/>
</dbReference>
<keyword evidence="4" id="KW-0804">Transcription</keyword>
<dbReference type="GeneID" id="20373733"/>
<feature type="compositionally biased region" description="Basic and acidic residues" evidence="6">
    <location>
        <begin position="428"/>
        <end position="437"/>
    </location>
</feature>
<keyword evidence="5" id="KW-0539">Nucleus</keyword>
<organism evidence="8 9">
    <name type="scientific">Wallemia ichthyophaga (strain EXF-994 / CBS 113033)</name>
    <dbReference type="NCBI Taxonomy" id="1299270"/>
    <lineage>
        <taxon>Eukaryota</taxon>
        <taxon>Fungi</taxon>
        <taxon>Dikarya</taxon>
        <taxon>Basidiomycota</taxon>
        <taxon>Wallemiomycotina</taxon>
        <taxon>Wallemiomycetes</taxon>
        <taxon>Wallemiales</taxon>
        <taxon>Wallemiaceae</taxon>
        <taxon>Wallemia</taxon>
    </lineage>
</organism>
<evidence type="ECO:0000259" key="7">
    <source>
        <dbReference type="PROSITE" id="PS50048"/>
    </source>
</evidence>
<dbReference type="Pfam" id="PF00172">
    <property type="entry name" value="Zn_clus"/>
    <property type="match status" value="1"/>
</dbReference>
<keyword evidence="3" id="KW-0805">Transcription regulation</keyword>
<keyword evidence="2" id="KW-0479">Metal-binding</keyword>
<dbReference type="GO" id="GO:0005634">
    <property type="term" value="C:nucleus"/>
    <property type="evidence" value="ECO:0007669"/>
    <property type="project" value="UniProtKB-SubCell"/>
</dbReference>
<evidence type="ECO:0000313" key="9">
    <source>
        <dbReference type="Proteomes" id="UP000014064"/>
    </source>
</evidence>
<evidence type="ECO:0000313" key="8">
    <source>
        <dbReference type="EMBL" id="EOR00583.1"/>
    </source>
</evidence>
<dbReference type="SUPFAM" id="SSF57701">
    <property type="entry name" value="Zn2/Cys6 DNA-binding domain"/>
    <property type="match status" value="1"/>
</dbReference>
<sequence length="546" mass="60670">MSQLATSCTSCRSRKVRCSGTNPCTACLKRGDNCVFKQKLKPGLKKGTGRELQGRLAELESKLAAMEGESLSTDQISQITSLYFQSIHSHHPFLTTNQFLTRITSLAILTTTLSFIAHDYSAPAITPTQNPHDIIQRMTNDIIIQAHNSINLDSLQGLTILAWLSLRDAHPPNRWLHQMSLSRAINLAFKNCDNKSPFMQPTPLLSFDPTSHQSINLYWSAFIIDRLACFTTGWSFGVEDFHVPLPEHSYQNPQYGSLRPTAQLFLFNDATHALFSQPTNLSDLAEVIEWRRQHDALSYRLDTLLATQAQDVQDGQDITQSHPLLPLLQQATILRHHSHLAYPPHTTAHFAADACAQQRCERAAECITDIALTQTALITNSTHYNASLKGVTANPISVWCIWVAARNHLLAYTMAYTTTDADTGAGTRGREDVETPHKLHTPLTPRTSHKVPGLPLQFYQLVQSLRVLAPTSRLAHIYADVLDKITTSDEACSILAVPRTSFTVLRDASTSESHIDTPSHNHTPIPSHSLSSDLDVLFQDIFASFG</sequence>
<accession>R9AEI2</accession>
<dbReference type="InterPro" id="IPR001138">
    <property type="entry name" value="Zn2Cys6_DnaBD"/>
</dbReference>
<dbReference type="EMBL" id="KE007234">
    <property type="protein sequence ID" value="EOR00583.1"/>
    <property type="molecule type" value="Genomic_DNA"/>
</dbReference>
<evidence type="ECO:0000256" key="4">
    <source>
        <dbReference type="ARBA" id="ARBA00023163"/>
    </source>
</evidence>
<dbReference type="OrthoDB" id="39175at2759"/>
<proteinExistence type="predicted"/>
<evidence type="ECO:0000256" key="3">
    <source>
        <dbReference type="ARBA" id="ARBA00023015"/>
    </source>
</evidence>
<dbReference type="CDD" id="cd12148">
    <property type="entry name" value="fungal_TF_MHR"/>
    <property type="match status" value="1"/>
</dbReference>
<dbReference type="GO" id="GO:0000981">
    <property type="term" value="F:DNA-binding transcription factor activity, RNA polymerase II-specific"/>
    <property type="evidence" value="ECO:0007669"/>
    <property type="project" value="InterPro"/>
</dbReference>
<feature type="region of interest" description="Disordered" evidence="6">
    <location>
        <begin position="423"/>
        <end position="447"/>
    </location>
</feature>
<dbReference type="SMART" id="SM00906">
    <property type="entry name" value="Fungal_trans"/>
    <property type="match status" value="1"/>
</dbReference>
<dbReference type="InterPro" id="IPR036864">
    <property type="entry name" value="Zn2-C6_fun-type_DNA-bd_sf"/>
</dbReference>
<dbReference type="GO" id="GO:0008270">
    <property type="term" value="F:zinc ion binding"/>
    <property type="evidence" value="ECO:0007669"/>
    <property type="project" value="InterPro"/>
</dbReference>
<dbReference type="RefSeq" id="XP_009268684.1">
    <property type="nucleotide sequence ID" value="XM_009270409.1"/>
</dbReference>
<dbReference type="HOGENOM" id="CLU_517971_0_0_1"/>
<dbReference type="CDD" id="cd00067">
    <property type="entry name" value="GAL4"/>
    <property type="match status" value="1"/>
</dbReference>
<dbReference type="InterPro" id="IPR050815">
    <property type="entry name" value="TF_fung"/>
</dbReference>
<comment type="subcellular location">
    <subcellularLocation>
        <location evidence="1">Nucleus</location>
    </subcellularLocation>
</comment>
<gene>
    <name evidence="8" type="ORF">J056_000781</name>
</gene>
<protein>
    <recommendedName>
        <fullName evidence="7">Zn(2)-C6 fungal-type domain-containing protein</fullName>
    </recommendedName>
</protein>
<evidence type="ECO:0000256" key="2">
    <source>
        <dbReference type="ARBA" id="ARBA00022723"/>
    </source>
</evidence>
<reference evidence="9" key="1">
    <citation type="journal article" date="2013" name="BMC Genomics">
        <title>Genome and transcriptome sequencing of the halophilic fungus Wallemia ichthyophaga: haloadaptations present and absent.</title>
        <authorList>
            <person name="Zajc J."/>
            <person name="Liu Y."/>
            <person name="Dai W."/>
            <person name="Yang Z."/>
            <person name="Hu J."/>
            <person name="Gostincar C."/>
            <person name="Gunde-Cimerman N."/>
        </authorList>
    </citation>
    <scope>NUCLEOTIDE SEQUENCE [LARGE SCALE GENOMIC DNA]</scope>
    <source>
        <strain evidence="9">EXF-994 / CBS 113033</strain>
    </source>
</reference>
<name>R9AEI2_WALI9</name>
<dbReference type="SMART" id="SM00066">
    <property type="entry name" value="GAL4"/>
    <property type="match status" value="1"/>
</dbReference>
<keyword evidence="9" id="KW-1185">Reference proteome</keyword>
<dbReference type="eggNOG" id="ENOG502RXKS">
    <property type="taxonomic scope" value="Eukaryota"/>
</dbReference>
<dbReference type="Proteomes" id="UP000014064">
    <property type="component" value="Unassembled WGS sequence"/>
</dbReference>
<dbReference type="PROSITE" id="PS00463">
    <property type="entry name" value="ZN2_CY6_FUNGAL_1"/>
    <property type="match status" value="1"/>
</dbReference>
<dbReference type="GO" id="GO:0006351">
    <property type="term" value="P:DNA-templated transcription"/>
    <property type="evidence" value="ECO:0007669"/>
    <property type="project" value="InterPro"/>
</dbReference>